<evidence type="ECO:0000313" key="2">
    <source>
        <dbReference type="Proteomes" id="UP000654075"/>
    </source>
</evidence>
<evidence type="ECO:0000313" key="1">
    <source>
        <dbReference type="EMBL" id="CAE8606123.1"/>
    </source>
</evidence>
<dbReference type="EMBL" id="CAJNNV010018686">
    <property type="protein sequence ID" value="CAE8606123.1"/>
    <property type="molecule type" value="Genomic_DNA"/>
</dbReference>
<dbReference type="Proteomes" id="UP000654075">
    <property type="component" value="Unassembled WGS sequence"/>
</dbReference>
<proteinExistence type="predicted"/>
<reference evidence="1" key="1">
    <citation type="submission" date="2021-02" db="EMBL/GenBank/DDBJ databases">
        <authorList>
            <person name="Dougan E. K."/>
            <person name="Rhodes N."/>
            <person name="Thang M."/>
            <person name="Chan C."/>
        </authorList>
    </citation>
    <scope>NUCLEOTIDE SEQUENCE</scope>
</reference>
<protein>
    <submittedName>
        <fullName evidence="1">Uncharacterized protein</fullName>
    </submittedName>
</protein>
<organism evidence="1 2">
    <name type="scientific">Polarella glacialis</name>
    <name type="common">Dinoflagellate</name>
    <dbReference type="NCBI Taxonomy" id="89957"/>
    <lineage>
        <taxon>Eukaryota</taxon>
        <taxon>Sar</taxon>
        <taxon>Alveolata</taxon>
        <taxon>Dinophyceae</taxon>
        <taxon>Suessiales</taxon>
        <taxon>Suessiaceae</taxon>
        <taxon>Polarella</taxon>
    </lineage>
</organism>
<dbReference type="AlphaFoldDB" id="A0A813EXZ2"/>
<keyword evidence="2" id="KW-1185">Reference proteome</keyword>
<sequence length="252" mass="28253">MCEHFMLNVKPVPFCRLPVSCLHILQLRVRLCGAVIAQGLKPNMKFGPTRRLAIFLFGLLQPQTQTRYLSAIAAFMEHCSAIGVSFYDLTEESQDFFLADWLLLSVDDPERAPTLQYQVDLLAGLRKMYAGRRKYKAAFSVISGLQSAHPPVSAPPLQDIVVYAWSTLMISADKAAIGLCGLICFCGLLRIGEALQLRWLDVVLPTQHRAGQFVVIMLKQPKRAALNAEKVYLCNPVVVALIVRFYTKYYLS</sequence>
<gene>
    <name evidence="1" type="ORF">PGLA1383_LOCUS24113</name>
</gene>
<name>A0A813EXZ2_POLGL</name>
<comment type="caution">
    <text evidence="1">The sequence shown here is derived from an EMBL/GenBank/DDBJ whole genome shotgun (WGS) entry which is preliminary data.</text>
</comment>
<accession>A0A813EXZ2</accession>